<reference evidence="5 6" key="1">
    <citation type="submission" date="2024-01" db="EMBL/GenBank/DDBJ databases">
        <title>A draft genome for the cacao thread blight pathogen Marasmiellus scandens.</title>
        <authorList>
            <person name="Baruah I.K."/>
            <person name="Leung J."/>
            <person name="Bukari Y."/>
            <person name="Amoako-Attah I."/>
            <person name="Meinhardt L.W."/>
            <person name="Bailey B.A."/>
            <person name="Cohen S.P."/>
        </authorList>
    </citation>
    <scope>NUCLEOTIDE SEQUENCE [LARGE SCALE GENOMIC DNA]</scope>
    <source>
        <strain evidence="5 6">GH-19</strain>
    </source>
</reference>
<dbReference type="InterPro" id="IPR008271">
    <property type="entry name" value="Ser/Thr_kinase_AS"/>
</dbReference>
<evidence type="ECO:0000313" key="6">
    <source>
        <dbReference type="Proteomes" id="UP001498398"/>
    </source>
</evidence>
<comment type="caution">
    <text evidence="5">The sequence shown here is derived from an EMBL/GenBank/DDBJ whole genome shotgun (WGS) entry which is preliminary data.</text>
</comment>
<dbReference type="PROSITE" id="PS00108">
    <property type="entry name" value="PROTEIN_KINASE_ST"/>
    <property type="match status" value="1"/>
</dbReference>
<organism evidence="5 6">
    <name type="scientific">Marasmiellus scandens</name>
    <dbReference type="NCBI Taxonomy" id="2682957"/>
    <lineage>
        <taxon>Eukaryota</taxon>
        <taxon>Fungi</taxon>
        <taxon>Dikarya</taxon>
        <taxon>Basidiomycota</taxon>
        <taxon>Agaricomycotina</taxon>
        <taxon>Agaricomycetes</taxon>
        <taxon>Agaricomycetidae</taxon>
        <taxon>Agaricales</taxon>
        <taxon>Marasmiineae</taxon>
        <taxon>Omphalotaceae</taxon>
        <taxon>Marasmiellus</taxon>
    </lineage>
</organism>
<dbReference type="InterPro" id="IPR000719">
    <property type="entry name" value="Prot_kinase_dom"/>
</dbReference>
<sequence>METCQVSQSGSESSEGSRLPSATQWLWDFPAAEVFLARLEDENRHIPYDAILDSIHSSKVLADSCDELAIICRIICLLPAGPLLDEFLALLPVLCSIARVLPINNTGSSLDRSELDFIVISVEGEAEICPISSTAKLHQPPLYNSSGLRNFIATVHEPWENLKSELQIGWASAVMELLLMELSNSGTKDHHRRICLKCLRHLAKQFGVLPPSLWMRDVVCTESYPVSFNGQFSDIYKGTHEGKPVCLKVMRHVRATGGTMTTSRRRKDFCHEAVVWTLLNHSNVLRFLGANTELFHPLLCLISPWMPNGNVMEYLRENPAHNRLSALLEIVEGLKYLHSMNPSVIHGDIKGANILVNGNGRCCLADFGLSFVYESKSLATASREAVIGTVPWSAPELLNPEVPGPNTTASDIYALGCTMYEVASGAIPFSHVKRAPVIMLYVINGQRPQRPTNNGSISDGLWNLIESCWTQSPSSRPSASQVGSELQSLVSNTQPRIGATRDMENESTDQPSSGLAPKIVKDDIKTAITDSASNIYAPAPDLKVSLPSPETLSDLIWYVCYLPSGIGHKKSTDHVGIFKIKEGESDNILSKTTSRV</sequence>
<dbReference type="Proteomes" id="UP001498398">
    <property type="component" value="Unassembled WGS sequence"/>
</dbReference>
<gene>
    <name evidence="5" type="ORF">VKT23_020100</name>
</gene>
<dbReference type="SUPFAM" id="SSF56112">
    <property type="entry name" value="Protein kinase-like (PK-like)"/>
    <property type="match status" value="1"/>
</dbReference>
<accession>A0ABR1IMU3</accession>
<dbReference type="PANTHER" id="PTHR44329">
    <property type="entry name" value="SERINE/THREONINE-PROTEIN KINASE TNNI3K-RELATED"/>
    <property type="match status" value="1"/>
</dbReference>
<evidence type="ECO:0000256" key="3">
    <source>
        <dbReference type="SAM" id="MobiDB-lite"/>
    </source>
</evidence>
<evidence type="ECO:0000256" key="2">
    <source>
        <dbReference type="ARBA" id="ARBA00022840"/>
    </source>
</evidence>
<dbReference type="SMART" id="SM00220">
    <property type="entry name" value="S_TKc"/>
    <property type="match status" value="1"/>
</dbReference>
<evidence type="ECO:0000313" key="5">
    <source>
        <dbReference type="EMBL" id="KAK7434634.1"/>
    </source>
</evidence>
<keyword evidence="6" id="KW-1185">Reference proteome</keyword>
<protein>
    <recommendedName>
        <fullName evidence="4">Protein kinase domain-containing protein</fullName>
    </recommendedName>
</protein>
<keyword evidence="1" id="KW-0547">Nucleotide-binding</keyword>
<dbReference type="Gene3D" id="1.10.510.10">
    <property type="entry name" value="Transferase(Phosphotransferase) domain 1"/>
    <property type="match status" value="1"/>
</dbReference>
<dbReference type="PANTHER" id="PTHR44329:SF298">
    <property type="entry name" value="MIXED LINEAGE KINASE DOMAIN-LIKE PROTEIN"/>
    <property type="match status" value="1"/>
</dbReference>
<feature type="domain" description="Protein kinase" evidence="4">
    <location>
        <begin position="221"/>
        <end position="490"/>
    </location>
</feature>
<evidence type="ECO:0000259" key="4">
    <source>
        <dbReference type="PROSITE" id="PS50011"/>
    </source>
</evidence>
<feature type="compositionally biased region" description="Polar residues" evidence="3">
    <location>
        <begin position="475"/>
        <end position="495"/>
    </location>
</feature>
<name>A0ABR1IMU3_9AGAR</name>
<dbReference type="InterPro" id="IPR011009">
    <property type="entry name" value="Kinase-like_dom_sf"/>
</dbReference>
<proteinExistence type="predicted"/>
<dbReference type="InterPro" id="IPR001245">
    <property type="entry name" value="Ser-Thr/Tyr_kinase_cat_dom"/>
</dbReference>
<dbReference type="EMBL" id="JBANRG010000120">
    <property type="protein sequence ID" value="KAK7434634.1"/>
    <property type="molecule type" value="Genomic_DNA"/>
</dbReference>
<evidence type="ECO:0000256" key="1">
    <source>
        <dbReference type="ARBA" id="ARBA00022741"/>
    </source>
</evidence>
<feature type="region of interest" description="Disordered" evidence="3">
    <location>
        <begin position="475"/>
        <end position="516"/>
    </location>
</feature>
<dbReference type="Pfam" id="PF07714">
    <property type="entry name" value="PK_Tyr_Ser-Thr"/>
    <property type="match status" value="1"/>
</dbReference>
<keyword evidence="2" id="KW-0067">ATP-binding</keyword>
<dbReference type="PROSITE" id="PS50011">
    <property type="entry name" value="PROTEIN_KINASE_DOM"/>
    <property type="match status" value="1"/>
</dbReference>
<dbReference type="InterPro" id="IPR051681">
    <property type="entry name" value="Ser/Thr_Kinases-Pseudokinases"/>
</dbReference>